<gene>
    <name evidence="1" type="ORF">P353_10655</name>
</gene>
<dbReference type="Proteomes" id="UP000029553">
    <property type="component" value="Unassembled WGS sequence"/>
</dbReference>
<sequence length="38" mass="4401">MLGFAHRIVCQVCLRDSGRVLPTERGFDFLSDLQEMFL</sequence>
<dbReference type="EMBL" id="AWOR01000044">
    <property type="protein sequence ID" value="KGH30408.1"/>
    <property type="molecule type" value="Genomic_DNA"/>
</dbReference>
<proteinExistence type="predicted"/>
<evidence type="ECO:0000313" key="2">
    <source>
        <dbReference type="Proteomes" id="UP000029553"/>
    </source>
</evidence>
<name>A0A096FKY6_COMTE</name>
<reference evidence="1 2" key="1">
    <citation type="submission" date="2013-09" db="EMBL/GenBank/DDBJ databases">
        <title>High correlation between genotypes and phenotypes of environmental bacteria Comamonas testosteroni strains.</title>
        <authorList>
            <person name="Liu L."/>
            <person name="Zhu W."/>
            <person name="Xia X."/>
            <person name="Xu B."/>
            <person name="Luo M."/>
            <person name="Wang G."/>
        </authorList>
    </citation>
    <scope>NUCLEOTIDE SEQUENCE [LARGE SCALE GENOMIC DNA]</scope>
    <source>
        <strain evidence="1 2">JL40</strain>
    </source>
</reference>
<accession>A0A096FKY6</accession>
<comment type="caution">
    <text evidence="1">The sequence shown here is derived from an EMBL/GenBank/DDBJ whole genome shotgun (WGS) entry which is preliminary data.</text>
</comment>
<dbReference type="AlphaFoldDB" id="A0A096FKY6"/>
<evidence type="ECO:0000313" key="1">
    <source>
        <dbReference type="EMBL" id="KGH30408.1"/>
    </source>
</evidence>
<protein>
    <submittedName>
        <fullName evidence="1">Uncharacterized protein</fullName>
    </submittedName>
</protein>
<organism evidence="1 2">
    <name type="scientific">Comamonas testosteroni</name>
    <name type="common">Pseudomonas testosteroni</name>
    <dbReference type="NCBI Taxonomy" id="285"/>
    <lineage>
        <taxon>Bacteria</taxon>
        <taxon>Pseudomonadati</taxon>
        <taxon>Pseudomonadota</taxon>
        <taxon>Betaproteobacteria</taxon>
        <taxon>Burkholderiales</taxon>
        <taxon>Comamonadaceae</taxon>
        <taxon>Comamonas</taxon>
    </lineage>
</organism>